<dbReference type="SMART" id="SM00450">
    <property type="entry name" value="RHOD"/>
    <property type="match status" value="1"/>
</dbReference>
<comment type="caution">
    <text evidence="2">The sequence shown here is derived from an EMBL/GenBank/DDBJ whole genome shotgun (WGS) entry which is preliminary data.</text>
</comment>
<dbReference type="InterPro" id="IPR036873">
    <property type="entry name" value="Rhodanese-like_dom_sf"/>
</dbReference>
<dbReference type="OrthoDB" id="9800872at2"/>
<sequence>MNPLNVPEVQIAELPEQLPEGATLLDVREPDEWAAGHAPNAVHIPMGEIAGRLAELPADDDVYVVCRSGGRSARVTAYLNANGWNAVNISGGMQSWHAAGRPLVGDHAGDPEVI</sequence>
<dbReference type="PANTHER" id="PTHR43031:SF1">
    <property type="entry name" value="PYRIDINE NUCLEOTIDE-DISULPHIDE OXIDOREDUCTASE"/>
    <property type="match status" value="1"/>
</dbReference>
<evidence type="ECO:0000313" key="3">
    <source>
        <dbReference type="Proteomes" id="UP000295444"/>
    </source>
</evidence>
<feature type="domain" description="Rhodanese" evidence="1">
    <location>
        <begin position="18"/>
        <end position="105"/>
    </location>
</feature>
<dbReference type="AlphaFoldDB" id="A0A4R6SNE7"/>
<keyword evidence="3" id="KW-1185">Reference proteome</keyword>
<protein>
    <submittedName>
        <fullName evidence="2">Rhodanese-related sulfurtransferase</fullName>
    </submittedName>
</protein>
<dbReference type="RefSeq" id="WP_133847892.1">
    <property type="nucleotide sequence ID" value="NZ_SNXZ01000001.1"/>
</dbReference>
<dbReference type="CDD" id="cd00158">
    <property type="entry name" value="RHOD"/>
    <property type="match status" value="1"/>
</dbReference>
<evidence type="ECO:0000313" key="2">
    <source>
        <dbReference type="EMBL" id="TDQ05080.1"/>
    </source>
</evidence>
<dbReference type="SUPFAM" id="SSF52821">
    <property type="entry name" value="Rhodanese/Cell cycle control phosphatase"/>
    <property type="match status" value="1"/>
</dbReference>
<dbReference type="Proteomes" id="UP000295444">
    <property type="component" value="Unassembled WGS sequence"/>
</dbReference>
<gene>
    <name evidence="2" type="ORF">EV186_1011044</name>
</gene>
<dbReference type="PROSITE" id="PS50206">
    <property type="entry name" value="RHODANESE_3"/>
    <property type="match status" value="1"/>
</dbReference>
<organism evidence="2 3">
    <name type="scientific">Labedaea rhizosphaerae</name>
    <dbReference type="NCBI Taxonomy" id="598644"/>
    <lineage>
        <taxon>Bacteria</taxon>
        <taxon>Bacillati</taxon>
        <taxon>Actinomycetota</taxon>
        <taxon>Actinomycetes</taxon>
        <taxon>Pseudonocardiales</taxon>
        <taxon>Pseudonocardiaceae</taxon>
        <taxon>Labedaea</taxon>
    </lineage>
</organism>
<dbReference type="Gene3D" id="3.40.250.10">
    <property type="entry name" value="Rhodanese-like domain"/>
    <property type="match status" value="1"/>
</dbReference>
<reference evidence="2 3" key="1">
    <citation type="submission" date="2019-03" db="EMBL/GenBank/DDBJ databases">
        <title>Genomic Encyclopedia of Type Strains, Phase IV (KMG-IV): sequencing the most valuable type-strain genomes for metagenomic binning, comparative biology and taxonomic classification.</title>
        <authorList>
            <person name="Goeker M."/>
        </authorList>
    </citation>
    <scope>NUCLEOTIDE SEQUENCE [LARGE SCALE GENOMIC DNA]</scope>
    <source>
        <strain evidence="2 3">DSM 45361</strain>
    </source>
</reference>
<dbReference type="GO" id="GO:0016740">
    <property type="term" value="F:transferase activity"/>
    <property type="evidence" value="ECO:0007669"/>
    <property type="project" value="UniProtKB-KW"/>
</dbReference>
<dbReference type="InterPro" id="IPR001763">
    <property type="entry name" value="Rhodanese-like_dom"/>
</dbReference>
<evidence type="ECO:0000259" key="1">
    <source>
        <dbReference type="PROSITE" id="PS50206"/>
    </source>
</evidence>
<proteinExistence type="predicted"/>
<accession>A0A4R6SNE7</accession>
<keyword evidence="2" id="KW-0808">Transferase</keyword>
<name>A0A4R6SNE7_LABRH</name>
<dbReference type="Pfam" id="PF00581">
    <property type="entry name" value="Rhodanese"/>
    <property type="match status" value="1"/>
</dbReference>
<dbReference type="InterPro" id="IPR050229">
    <property type="entry name" value="GlpE_sulfurtransferase"/>
</dbReference>
<dbReference type="EMBL" id="SNXZ01000001">
    <property type="protein sequence ID" value="TDQ05080.1"/>
    <property type="molecule type" value="Genomic_DNA"/>
</dbReference>
<dbReference type="PANTHER" id="PTHR43031">
    <property type="entry name" value="FAD-DEPENDENT OXIDOREDUCTASE"/>
    <property type="match status" value="1"/>
</dbReference>